<gene>
    <name evidence="1" type="ORF">LOK49_LG06G03022</name>
</gene>
<sequence>MRELTLSLSLKEKMSSIFWKNFYICFSKFKCPLQEEDHNHPSPTTSSSTLINTFNSLNHLTSTSTSTTTTTTSSDDFFSSSSDSDTADFAAIFASQRFFFPSPGLSNSIIDSPENSPPPPPPPQSSSSDTIVAGSVAIRTYSPDPYSDFRQSMQEMIEARQLMDLRADWDYLHELLLCYLTLNPKHTHKYIISAFSDLLISLVSSTTTDHSRRKSKKQPRSAALPQSL</sequence>
<dbReference type="Proteomes" id="UP001060215">
    <property type="component" value="Chromosome 5"/>
</dbReference>
<name>A0ACC0HK62_9ERIC</name>
<evidence type="ECO:0000313" key="2">
    <source>
        <dbReference type="Proteomes" id="UP001060215"/>
    </source>
</evidence>
<keyword evidence="2" id="KW-1185">Reference proteome</keyword>
<proteinExistence type="predicted"/>
<comment type="caution">
    <text evidence="1">The sequence shown here is derived from an EMBL/GenBank/DDBJ whole genome shotgun (WGS) entry which is preliminary data.</text>
</comment>
<accession>A0ACC0HK62</accession>
<reference evidence="1 2" key="1">
    <citation type="journal article" date="2022" name="Plant J.">
        <title>Chromosome-level genome of Camellia lanceoleosa provides a valuable resource for understanding genome evolution and self-incompatibility.</title>
        <authorList>
            <person name="Gong W."/>
            <person name="Xiao S."/>
            <person name="Wang L."/>
            <person name="Liao Z."/>
            <person name="Chang Y."/>
            <person name="Mo W."/>
            <person name="Hu G."/>
            <person name="Li W."/>
            <person name="Zhao G."/>
            <person name="Zhu H."/>
            <person name="Hu X."/>
            <person name="Ji K."/>
            <person name="Xiang X."/>
            <person name="Song Q."/>
            <person name="Yuan D."/>
            <person name="Jin S."/>
            <person name="Zhang L."/>
        </authorList>
    </citation>
    <scope>NUCLEOTIDE SEQUENCE [LARGE SCALE GENOMIC DNA]</scope>
    <source>
        <strain evidence="1">SQ_2022a</strain>
    </source>
</reference>
<protein>
    <submittedName>
        <fullName evidence="1">Transcription repressor OFP12</fullName>
    </submittedName>
</protein>
<dbReference type="EMBL" id="CM045762">
    <property type="protein sequence ID" value="KAI8012341.1"/>
    <property type="molecule type" value="Genomic_DNA"/>
</dbReference>
<organism evidence="1 2">
    <name type="scientific">Camellia lanceoleosa</name>
    <dbReference type="NCBI Taxonomy" id="1840588"/>
    <lineage>
        <taxon>Eukaryota</taxon>
        <taxon>Viridiplantae</taxon>
        <taxon>Streptophyta</taxon>
        <taxon>Embryophyta</taxon>
        <taxon>Tracheophyta</taxon>
        <taxon>Spermatophyta</taxon>
        <taxon>Magnoliopsida</taxon>
        <taxon>eudicotyledons</taxon>
        <taxon>Gunneridae</taxon>
        <taxon>Pentapetalae</taxon>
        <taxon>asterids</taxon>
        <taxon>Ericales</taxon>
        <taxon>Theaceae</taxon>
        <taxon>Camellia</taxon>
    </lineage>
</organism>
<evidence type="ECO:0000313" key="1">
    <source>
        <dbReference type="EMBL" id="KAI8012341.1"/>
    </source>
</evidence>